<evidence type="ECO:0000259" key="1">
    <source>
        <dbReference type="Pfam" id="PF12680"/>
    </source>
</evidence>
<keyword evidence="3" id="KW-1185">Reference proteome</keyword>
<reference evidence="2 3" key="1">
    <citation type="submission" date="2013-08" db="EMBL/GenBank/DDBJ databases">
        <title>Intrasporangium oryzae NRRL B-24470.</title>
        <authorList>
            <person name="Liu H."/>
            <person name="Wang G."/>
        </authorList>
    </citation>
    <scope>NUCLEOTIDE SEQUENCE [LARGE SCALE GENOMIC DNA]</scope>
    <source>
        <strain evidence="2 3">NRRL B-24470</strain>
    </source>
</reference>
<dbReference type="InterPro" id="IPR037401">
    <property type="entry name" value="SnoaL-like"/>
</dbReference>
<name>W9G7H9_9MICO</name>
<dbReference type="EMBL" id="AWSA01000013">
    <property type="protein sequence ID" value="EWT02131.1"/>
    <property type="molecule type" value="Genomic_DNA"/>
</dbReference>
<dbReference type="RefSeq" id="WP_051510322.1">
    <property type="nucleotide sequence ID" value="NZ_AWSA01000013.1"/>
</dbReference>
<dbReference type="Pfam" id="PF12680">
    <property type="entry name" value="SnoaL_2"/>
    <property type="match status" value="1"/>
</dbReference>
<dbReference type="PATRIC" id="fig|1386089.3.peg.1526"/>
<dbReference type="AlphaFoldDB" id="W9G7H9"/>
<dbReference type="eggNOG" id="COG4319">
    <property type="taxonomic scope" value="Bacteria"/>
</dbReference>
<feature type="domain" description="SnoaL-like" evidence="1">
    <location>
        <begin position="16"/>
        <end position="98"/>
    </location>
</feature>
<dbReference type="Gene3D" id="3.10.450.50">
    <property type="match status" value="1"/>
</dbReference>
<dbReference type="Proteomes" id="UP000019489">
    <property type="component" value="Unassembled WGS sequence"/>
</dbReference>
<dbReference type="STRING" id="1386089.N865_00095"/>
<organism evidence="2 3">
    <name type="scientific">Intrasporangium oryzae NRRL B-24470</name>
    <dbReference type="NCBI Taxonomy" id="1386089"/>
    <lineage>
        <taxon>Bacteria</taxon>
        <taxon>Bacillati</taxon>
        <taxon>Actinomycetota</taxon>
        <taxon>Actinomycetes</taxon>
        <taxon>Micrococcales</taxon>
        <taxon>Intrasporangiaceae</taxon>
        <taxon>Intrasporangium</taxon>
    </lineage>
</organism>
<keyword evidence="2" id="KW-0413">Isomerase</keyword>
<sequence>MSTTDPGVTAPELLTERFATFAAKADLDGILSLYAVDAVVSLPRGREAAGHAAIRAAYEAAFDAGVDLGAAAPDDGGDVRVMVAGDLAMTSATDADGRVRTQVARRGPDGTWLWVRDGSRLRDVEACLPTTRGRVAALDPGLLIRAATDVA</sequence>
<evidence type="ECO:0000313" key="2">
    <source>
        <dbReference type="EMBL" id="EWT02131.1"/>
    </source>
</evidence>
<dbReference type="GO" id="GO:0016853">
    <property type="term" value="F:isomerase activity"/>
    <property type="evidence" value="ECO:0007669"/>
    <property type="project" value="UniProtKB-KW"/>
</dbReference>
<protein>
    <submittedName>
        <fullName evidence="2">Ketosteroid isomerase</fullName>
    </submittedName>
</protein>
<gene>
    <name evidence="2" type="ORF">N865_00095</name>
</gene>
<accession>W9G7H9</accession>
<proteinExistence type="predicted"/>
<evidence type="ECO:0000313" key="3">
    <source>
        <dbReference type="Proteomes" id="UP000019489"/>
    </source>
</evidence>
<dbReference type="InterPro" id="IPR032710">
    <property type="entry name" value="NTF2-like_dom_sf"/>
</dbReference>
<comment type="caution">
    <text evidence="2">The sequence shown here is derived from an EMBL/GenBank/DDBJ whole genome shotgun (WGS) entry which is preliminary data.</text>
</comment>
<dbReference type="SUPFAM" id="SSF54427">
    <property type="entry name" value="NTF2-like"/>
    <property type="match status" value="1"/>
</dbReference>